<accession>A0ABV6J5K2</accession>
<feature type="signal peptide" evidence="5">
    <location>
        <begin position="1"/>
        <end position="26"/>
    </location>
</feature>
<dbReference type="Proteomes" id="UP001589818">
    <property type="component" value="Unassembled WGS sequence"/>
</dbReference>
<evidence type="ECO:0000313" key="7">
    <source>
        <dbReference type="EMBL" id="MFC0391141.1"/>
    </source>
</evidence>
<evidence type="ECO:0000256" key="3">
    <source>
        <dbReference type="ARBA" id="ARBA00022801"/>
    </source>
</evidence>
<evidence type="ECO:0000256" key="1">
    <source>
        <dbReference type="ARBA" id="ARBA00007074"/>
    </source>
</evidence>
<evidence type="ECO:0000259" key="6">
    <source>
        <dbReference type="PROSITE" id="PS51935"/>
    </source>
</evidence>
<keyword evidence="5" id="KW-0732">Signal</keyword>
<dbReference type="Pfam" id="PF00877">
    <property type="entry name" value="NLPC_P60"/>
    <property type="match status" value="1"/>
</dbReference>
<keyword evidence="8" id="KW-1185">Reference proteome</keyword>
<evidence type="ECO:0000256" key="5">
    <source>
        <dbReference type="SAM" id="SignalP"/>
    </source>
</evidence>
<dbReference type="PANTHER" id="PTHR47053:SF1">
    <property type="entry name" value="MUREIN DD-ENDOPEPTIDASE MEPH-RELATED"/>
    <property type="match status" value="1"/>
</dbReference>
<dbReference type="PANTHER" id="PTHR47053">
    <property type="entry name" value="MUREIN DD-ENDOPEPTIDASE MEPH-RELATED"/>
    <property type="match status" value="1"/>
</dbReference>
<feature type="chain" id="PRO_5045140490" evidence="5">
    <location>
        <begin position="27"/>
        <end position="162"/>
    </location>
</feature>
<keyword evidence="4" id="KW-0788">Thiol protease</keyword>
<comment type="caution">
    <text evidence="7">The sequence shown here is derived from an EMBL/GenBank/DDBJ whole genome shotgun (WGS) entry which is preliminary data.</text>
</comment>
<keyword evidence="2" id="KW-0645">Protease</keyword>
<dbReference type="InterPro" id="IPR051202">
    <property type="entry name" value="Peptidase_C40"/>
</dbReference>
<dbReference type="EMBL" id="JBHLVF010000010">
    <property type="protein sequence ID" value="MFC0391141.1"/>
    <property type="molecule type" value="Genomic_DNA"/>
</dbReference>
<keyword evidence="3" id="KW-0378">Hydrolase</keyword>
<sequence length="162" mass="17571">MRKNNTIIRKLVAVTLSTIIGFTTIAIGQAPKAEAATASQANRIISIGDNYLGVPYRFGARSGITSAFDCSSFTQFVYKKVGIKLPRTSKSQSKVGYYVSRSNLKKGDLVFFRVGSGKSIAHVAIYAGNNKILHTYGAGGVKFSKLNSSHWSSHYVTARRVS</sequence>
<dbReference type="PROSITE" id="PS51935">
    <property type="entry name" value="NLPC_P60"/>
    <property type="match status" value="1"/>
</dbReference>
<dbReference type="InterPro" id="IPR038765">
    <property type="entry name" value="Papain-like_cys_pep_sf"/>
</dbReference>
<organism evidence="7 8">
    <name type="scientific">Paenibacillus mendelii</name>
    <dbReference type="NCBI Taxonomy" id="206163"/>
    <lineage>
        <taxon>Bacteria</taxon>
        <taxon>Bacillati</taxon>
        <taxon>Bacillota</taxon>
        <taxon>Bacilli</taxon>
        <taxon>Bacillales</taxon>
        <taxon>Paenibacillaceae</taxon>
        <taxon>Paenibacillus</taxon>
    </lineage>
</organism>
<dbReference type="RefSeq" id="WP_204818197.1">
    <property type="nucleotide sequence ID" value="NZ_JANHOF010000004.1"/>
</dbReference>
<evidence type="ECO:0000256" key="2">
    <source>
        <dbReference type="ARBA" id="ARBA00022670"/>
    </source>
</evidence>
<comment type="similarity">
    <text evidence="1">Belongs to the peptidase C40 family.</text>
</comment>
<evidence type="ECO:0000313" key="8">
    <source>
        <dbReference type="Proteomes" id="UP001589818"/>
    </source>
</evidence>
<dbReference type="Gene3D" id="3.90.1720.10">
    <property type="entry name" value="endopeptidase domain like (from Nostoc punctiforme)"/>
    <property type="match status" value="1"/>
</dbReference>
<proteinExistence type="inferred from homology"/>
<name>A0ABV6J5K2_9BACL</name>
<reference evidence="7 8" key="1">
    <citation type="submission" date="2024-09" db="EMBL/GenBank/DDBJ databases">
        <authorList>
            <person name="Sun Q."/>
            <person name="Mori K."/>
        </authorList>
    </citation>
    <scope>NUCLEOTIDE SEQUENCE [LARGE SCALE GENOMIC DNA]</scope>
    <source>
        <strain evidence="7 8">CCM 4839</strain>
    </source>
</reference>
<dbReference type="InterPro" id="IPR000064">
    <property type="entry name" value="NLP_P60_dom"/>
</dbReference>
<gene>
    <name evidence="7" type="ORF">ACFFJ8_07100</name>
</gene>
<evidence type="ECO:0000256" key="4">
    <source>
        <dbReference type="ARBA" id="ARBA00022807"/>
    </source>
</evidence>
<feature type="domain" description="NlpC/P60" evidence="6">
    <location>
        <begin position="38"/>
        <end position="162"/>
    </location>
</feature>
<dbReference type="SUPFAM" id="SSF54001">
    <property type="entry name" value="Cysteine proteinases"/>
    <property type="match status" value="1"/>
</dbReference>
<protein>
    <submittedName>
        <fullName evidence="7">C40 family peptidase</fullName>
    </submittedName>
</protein>